<dbReference type="SMART" id="SM00220">
    <property type="entry name" value="S_TKc"/>
    <property type="match status" value="1"/>
</dbReference>
<protein>
    <recommendedName>
        <fullName evidence="1">non-specific serine/threonine protein kinase</fullName>
        <ecNumber evidence="1">2.7.11.1</ecNumber>
    </recommendedName>
</protein>
<evidence type="ECO:0000259" key="9">
    <source>
        <dbReference type="PROSITE" id="PS50011"/>
    </source>
</evidence>
<dbReference type="Gene3D" id="1.10.510.10">
    <property type="entry name" value="Transferase(Phosphotransferase) domain 1"/>
    <property type="match status" value="1"/>
</dbReference>
<name>A0ABN2XFF8_9ACTN</name>
<evidence type="ECO:0000256" key="4">
    <source>
        <dbReference type="ARBA" id="ARBA00022741"/>
    </source>
</evidence>
<dbReference type="InterPro" id="IPR000719">
    <property type="entry name" value="Prot_kinase_dom"/>
</dbReference>
<dbReference type="InterPro" id="IPR008271">
    <property type="entry name" value="Ser/Thr_kinase_AS"/>
</dbReference>
<reference evidence="10 11" key="1">
    <citation type="journal article" date="2019" name="Int. J. Syst. Evol. Microbiol.">
        <title>The Global Catalogue of Microorganisms (GCM) 10K type strain sequencing project: providing services to taxonomists for standard genome sequencing and annotation.</title>
        <authorList>
            <consortium name="The Broad Institute Genomics Platform"/>
            <consortium name="The Broad Institute Genome Sequencing Center for Infectious Disease"/>
            <person name="Wu L."/>
            <person name="Ma J."/>
        </authorList>
    </citation>
    <scope>NUCLEOTIDE SEQUENCE [LARGE SCALE GENOMIC DNA]</scope>
    <source>
        <strain evidence="10 11">JCM 15481</strain>
    </source>
</reference>
<keyword evidence="11" id="KW-1185">Reference proteome</keyword>
<evidence type="ECO:0000256" key="1">
    <source>
        <dbReference type="ARBA" id="ARBA00012513"/>
    </source>
</evidence>
<keyword evidence="3" id="KW-0808">Transferase</keyword>
<dbReference type="PANTHER" id="PTHR43289">
    <property type="entry name" value="MITOGEN-ACTIVATED PROTEIN KINASE KINASE KINASE 20-RELATED"/>
    <property type="match status" value="1"/>
</dbReference>
<evidence type="ECO:0000256" key="3">
    <source>
        <dbReference type="ARBA" id="ARBA00022679"/>
    </source>
</evidence>
<evidence type="ECO:0000256" key="6">
    <source>
        <dbReference type="ARBA" id="ARBA00022840"/>
    </source>
</evidence>
<feature type="domain" description="Protein kinase" evidence="9">
    <location>
        <begin position="14"/>
        <end position="281"/>
    </location>
</feature>
<evidence type="ECO:0000256" key="5">
    <source>
        <dbReference type="ARBA" id="ARBA00022777"/>
    </source>
</evidence>
<evidence type="ECO:0000313" key="11">
    <source>
        <dbReference type="Proteomes" id="UP001500443"/>
    </source>
</evidence>
<dbReference type="Proteomes" id="UP001500443">
    <property type="component" value="Unassembled WGS sequence"/>
</dbReference>
<feature type="region of interest" description="Disordered" evidence="8">
    <location>
        <begin position="281"/>
        <end position="314"/>
    </location>
</feature>
<dbReference type="EC" id="2.7.11.1" evidence="1"/>
<keyword evidence="5" id="KW-0418">Kinase</keyword>
<dbReference type="Gene3D" id="3.30.200.20">
    <property type="entry name" value="Phosphorylase Kinase, domain 1"/>
    <property type="match status" value="1"/>
</dbReference>
<sequence>MHPVGRGTVLRDRYRLLAPLGRGAMGQVWEGLDTHLERSVAVKLLVADLLADDAEGSRVHQRFEREAKAAAALDHVNVATVYDADITSGTYWLAMQLVRGATLGDLLGEHAAFGVDAATAVAAQLCAGLSAAHAVGLVHRDLKPANVMVRTDGVVKILDFGLVKPLAADATRLTVTGEEMGTAAYSAPEVLTGEHEADVRSDLYSLGCLLYQLLTGAPPFPAEQPARLLRQRLTGPPPAPEEHGVTVPDAVARLLARLMAPAARDRPESAACVYDALRPFLPRQQDGSSPATHSGPEDPRRPFTLPMSPYPYPS</sequence>
<keyword evidence="6 7" id="KW-0067">ATP-binding</keyword>
<dbReference type="PROSITE" id="PS00107">
    <property type="entry name" value="PROTEIN_KINASE_ATP"/>
    <property type="match status" value="1"/>
</dbReference>
<accession>A0ABN2XFF8</accession>
<dbReference type="SUPFAM" id="SSF56112">
    <property type="entry name" value="Protein kinase-like (PK-like)"/>
    <property type="match status" value="1"/>
</dbReference>
<dbReference type="PROSITE" id="PS00108">
    <property type="entry name" value="PROTEIN_KINASE_ST"/>
    <property type="match status" value="1"/>
</dbReference>
<dbReference type="InterPro" id="IPR017441">
    <property type="entry name" value="Protein_kinase_ATP_BS"/>
</dbReference>
<comment type="caution">
    <text evidence="10">The sequence shown here is derived from an EMBL/GenBank/DDBJ whole genome shotgun (WGS) entry which is preliminary data.</text>
</comment>
<evidence type="ECO:0000256" key="8">
    <source>
        <dbReference type="SAM" id="MobiDB-lite"/>
    </source>
</evidence>
<evidence type="ECO:0000313" key="10">
    <source>
        <dbReference type="EMBL" id="GAA2109581.1"/>
    </source>
</evidence>
<keyword evidence="2" id="KW-0723">Serine/threonine-protein kinase</keyword>
<organism evidence="10 11">
    <name type="scientific">Streptomyces synnematoformans</name>
    <dbReference type="NCBI Taxonomy" id="415721"/>
    <lineage>
        <taxon>Bacteria</taxon>
        <taxon>Bacillati</taxon>
        <taxon>Actinomycetota</taxon>
        <taxon>Actinomycetes</taxon>
        <taxon>Kitasatosporales</taxon>
        <taxon>Streptomycetaceae</taxon>
        <taxon>Streptomyces</taxon>
    </lineage>
</organism>
<dbReference type="InterPro" id="IPR011009">
    <property type="entry name" value="Kinase-like_dom_sf"/>
</dbReference>
<dbReference type="PROSITE" id="PS50011">
    <property type="entry name" value="PROTEIN_KINASE_DOM"/>
    <property type="match status" value="1"/>
</dbReference>
<dbReference type="CDD" id="cd14014">
    <property type="entry name" value="STKc_PknB_like"/>
    <property type="match status" value="1"/>
</dbReference>
<dbReference type="PANTHER" id="PTHR43289:SF6">
    <property type="entry name" value="SERINE_THREONINE-PROTEIN KINASE NEKL-3"/>
    <property type="match status" value="1"/>
</dbReference>
<feature type="binding site" evidence="7">
    <location>
        <position position="43"/>
    </location>
    <ligand>
        <name>ATP</name>
        <dbReference type="ChEBI" id="CHEBI:30616"/>
    </ligand>
</feature>
<evidence type="ECO:0000256" key="2">
    <source>
        <dbReference type="ARBA" id="ARBA00022527"/>
    </source>
</evidence>
<dbReference type="EMBL" id="BAAAPF010000006">
    <property type="protein sequence ID" value="GAA2109581.1"/>
    <property type="molecule type" value="Genomic_DNA"/>
</dbReference>
<keyword evidence="4 7" id="KW-0547">Nucleotide-binding</keyword>
<proteinExistence type="predicted"/>
<gene>
    <name evidence="10" type="ORF">GCM10009802_06040</name>
</gene>
<dbReference type="RefSeq" id="WP_344287569.1">
    <property type="nucleotide sequence ID" value="NZ_BAAAPF010000006.1"/>
</dbReference>
<dbReference type="Pfam" id="PF00069">
    <property type="entry name" value="Pkinase"/>
    <property type="match status" value="1"/>
</dbReference>
<evidence type="ECO:0000256" key="7">
    <source>
        <dbReference type="PROSITE-ProRule" id="PRU10141"/>
    </source>
</evidence>